<keyword evidence="2" id="KW-0472">Membrane</keyword>
<dbReference type="AlphaFoldDB" id="A0A9Q2ZKA9"/>
<evidence type="ECO:0000313" key="3">
    <source>
        <dbReference type="EMBL" id="MBT1541566.1"/>
    </source>
</evidence>
<sequence>MGTGRWAADRRRLALVGVLVGVVVVGSVSLWTSSHAPDDGEPVTRADAVGPEPAQSPDVRLQPSDALGEPIEPEPVRPVDGSSIDPWWRRVPPVSGDIVGIGAAASGHVRITANTGDETLAVEIDHLETGGDGPVDVVLSAGTVRGGSKPMWTPVGESYDLFQADGVEQGLTVVLGEPRTLPDEVRSLVLLDAGTGTVLGGAALVPSD</sequence>
<dbReference type="RefSeq" id="WP_140449241.1">
    <property type="nucleotide sequence ID" value="NZ_JAHEWX010000007.1"/>
</dbReference>
<name>A0A9Q2ZKA9_9MICO</name>
<reference evidence="3" key="1">
    <citation type="submission" date="2021-05" db="EMBL/GenBank/DDBJ databases">
        <title>Whole genome sequence of Curtobacterium flaccumfaciens pv. flaccumfaciens strain CFBP 3417.</title>
        <authorList>
            <person name="Osdaghi E."/>
            <person name="Taghouti G."/>
            <person name="Portier P."/>
            <person name="Fazliarab A."/>
            <person name="Taghavi S.M."/>
            <person name="Briand M."/>
            <person name="Le-Saux M."/>
            <person name="Jacques M.-A."/>
        </authorList>
    </citation>
    <scope>NUCLEOTIDE SEQUENCE</scope>
    <source>
        <strain evidence="3">CFBP 3417</strain>
    </source>
</reference>
<evidence type="ECO:0000256" key="2">
    <source>
        <dbReference type="SAM" id="Phobius"/>
    </source>
</evidence>
<accession>A0A9Q2ZKA9</accession>
<keyword evidence="2" id="KW-1133">Transmembrane helix</keyword>
<feature type="region of interest" description="Disordered" evidence="1">
    <location>
        <begin position="33"/>
        <end position="80"/>
    </location>
</feature>
<dbReference type="Proteomes" id="UP000709437">
    <property type="component" value="Unassembled WGS sequence"/>
</dbReference>
<dbReference type="EMBL" id="JAHEWX010000007">
    <property type="protein sequence ID" value="MBT1541566.1"/>
    <property type="molecule type" value="Genomic_DNA"/>
</dbReference>
<keyword evidence="2" id="KW-0812">Transmembrane</keyword>
<protein>
    <submittedName>
        <fullName evidence="3">Uncharacterized protein</fullName>
    </submittedName>
</protein>
<evidence type="ECO:0000256" key="1">
    <source>
        <dbReference type="SAM" id="MobiDB-lite"/>
    </source>
</evidence>
<organism evidence="3 4">
    <name type="scientific">Curtobacterium flaccumfaciens pv. flaccumfaciens</name>
    <dbReference type="NCBI Taxonomy" id="138532"/>
    <lineage>
        <taxon>Bacteria</taxon>
        <taxon>Bacillati</taxon>
        <taxon>Actinomycetota</taxon>
        <taxon>Actinomycetes</taxon>
        <taxon>Micrococcales</taxon>
        <taxon>Microbacteriaceae</taxon>
        <taxon>Curtobacterium</taxon>
    </lineage>
</organism>
<feature type="transmembrane region" description="Helical" evidence="2">
    <location>
        <begin position="12"/>
        <end position="31"/>
    </location>
</feature>
<comment type="caution">
    <text evidence="3">The sequence shown here is derived from an EMBL/GenBank/DDBJ whole genome shotgun (WGS) entry which is preliminary data.</text>
</comment>
<gene>
    <name evidence="3" type="ORF">KK103_07335</name>
</gene>
<evidence type="ECO:0000313" key="4">
    <source>
        <dbReference type="Proteomes" id="UP000709437"/>
    </source>
</evidence>
<proteinExistence type="predicted"/>